<proteinExistence type="predicted"/>
<dbReference type="Pfam" id="PF20074">
    <property type="entry name" value="DUF6470"/>
    <property type="match status" value="1"/>
</dbReference>
<dbReference type="RefSeq" id="WP_108139496.1">
    <property type="nucleotide sequence ID" value="NZ_JBQPXQ010000001.1"/>
</dbReference>
<dbReference type="EMBL" id="QAXS01000010">
    <property type="protein sequence ID" value="PTV99525.1"/>
    <property type="molecule type" value="Genomic_DNA"/>
</dbReference>
<sequence length="89" mass="9930">MLQNLDLQIDSYPSRKAMGFYNLKDSTGNYAKKAVETAQKAAAFYASTGDKLSDFENYKVSDLGAEIMYSEERELVIAYKPGPSIDFKA</sequence>
<accession>A0A2T5RKI1</accession>
<organism evidence="1 2">
    <name type="scientific">Halanaerobium saccharolyticum</name>
    <dbReference type="NCBI Taxonomy" id="43595"/>
    <lineage>
        <taxon>Bacteria</taxon>
        <taxon>Bacillati</taxon>
        <taxon>Bacillota</taxon>
        <taxon>Clostridia</taxon>
        <taxon>Halanaerobiales</taxon>
        <taxon>Halanaerobiaceae</taxon>
        <taxon>Halanaerobium</taxon>
    </lineage>
</organism>
<evidence type="ECO:0000313" key="1">
    <source>
        <dbReference type="EMBL" id="PTV99525.1"/>
    </source>
</evidence>
<gene>
    <name evidence="1" type="ORF">C8C76_1107</name>
</gene>
<evidence type="ECO:0000313" key="2">
    <source>
        <dbReference type="Proteomes" id="UP000244089"/>
    </source>
</evidence>
<protein>
    <submittedName>
        <fullName evidence="1">Uncharacterized protein</fullName>
    </submittedName>
</protein>
<dbReference type="OrthoDB" id="2112258at2"/>
<comment type="caution">
    <text evidence="1">The sequence shown here is derived from an EMBL/GenBank/DDBJ whole genome shotgun (WGS) entry which is preliminary data.</text>
</comment>
<reference evidence="1 2" key="1">
    <citation type="submission" date="2018-04" db="EMBL/GenBank/DDBJ databases">
        <title>Subsurface microbial communities from deep shales in Ohio and West Virginia, USA.</title>
        <authorList>
            <person name="Wrighton K."/>
        </authorList>
    </citation>
    <scope>NUCLEOTIDE SEQUENCE [LARGE SCALE GENOMIC DNA]</scope>
    <source>
        <strain evidence="1 2">WC1</strain>
    </source>
</reference>
<dbReference type="Proteomes" id="UP000244089">
    <property type="component" value="Unassembled WGS sequence"/>
</dbReference>
<name>A0A2T5RKI1_9FIRM</name>
<dbReference type="InterPro" id="IPR045527">
    <property type="entry name" value="DUF6470"/>
</dbReference>
<dbReference type="AlphaFoldDB" id="A0A2T5RKI1"/>